<proteinExistence type="inferred from homology"/>
<dbReference type="AlphaFoldDB" id="A0A600CDK2"/>
<evidence type="ECO:0000256" key="5">
    <source>
        <dbReference type="PROSITE-ProRule" id="PRU01248"/>
    </source>
</evidence>
<accession>A0A600CDK2</accession>
<protein>
    <submittedName>
        <fullName evidence="8">Site-specific integrase</fullName>
    </submittedName>
</protein>
<evidence type="ECO:0000259" key="6">
    <source>
        <dbReference type="PROSITE" id="PS51898"/>
    </source>
</evidence>
<dbReference type="InterPro" id="IPR044068">
    <property type="entry name" value="CB"/>
</dbReference>
<dbReference type="PROSITE" id="PS51900">
    <property type="entry name" value="CB"/>
    <property type="match status" value="1"/>
</dbReference>
<evidence type="ECO:0000256" key="2">
    <source>
        <dbReference type="ARBA" id="ARBA00022908"/>
    </source>
</evidence>
<dbReference type="CDD" id="cd00397">
    <property type="entry name" value="DNA_BRE_C"/>
    <property type="match status" value="1"/>
</dbReference>
<keyword evidence="3 5" id="KW-0238">DNA-binding</keyword>
<evidence type="ECO:0000256" key="3">
    <source>
        <dbReference type="ARBA" id="ARBA00023125"/>
    </source>
</evidence>
<dbReference type="Gene3D" id="1.10.443.10">
    <property type="entry name" value="Intergrase catalytic core"/>
    <property type="match status" value="1"/>
</dbReference>
<dbReference type="RefSeq" id="WP_000654298.1">
    <property type="nucleotide sequence ID" value="NZ_MXBH01000056.1"/>
</dbReference>
<dbReference type="InterPro" id="IPR013762">
    <property type="entry name" value="Integrase-like_cat_sf"/>
</dbReference>
<dbReference type="Gene3D" id="1.10.150.130">
    <property type="match status" value="1"/>
</dbReference>
<comment type="similarity">
    <text evidence="1">Belongs to the 'phage' integrase family.</text>
</comment>
<keyword evidence="4" id="KW-0233">DNA recombination</keyword>
<evidence type="ECO:0000256" key="4">
    <source>
        <dbReference type="ARBA" id="ARBA00023172"/>
    </source>
</evidence>
<gene>
    <name evidence="8" type="ORF">DYT79_19925</name>
</gene>
<dbReference type="SUPFAM" id="SSF56349">
    <property type="entry name" value="DNA breaking-rejoining enzymes"/>
    <property type="match status" value="1"/>
</dbReference>
<dbReference type="GeneID" id="6802298"/>
<dbReference type="InterPro" id="IPR050090">
    <property type="entry name" value="Tyrosine_recombinase_XerCD"/>
</dbReference>
<feature type="domain" description="Core-binding (CB)" evidence="7">
    <location>
        <begin position="8"/>
        <end position="100"/>
    </location>
</feature>
<dbReference type="InterPro" id="IPR010998">
    <property type="entry name" value="Integrase_recombinase_N"/>
</dbReference>
<sequence length="356" mass="42495">MKDNHSSDEHQQKVDVWEQMLSNYFYNKVLRPDTEKTYRKMVRLFLRYCGVCENALPLPDEVTHEHVLRWRRNELNIQKVRERTWNTKTRHMQSLYNYWIKKGIVSLKENPFSETQIEPGEKQKKVYTQSQLRTIYRILEQFQQQENMLPPDQAHFQACAVYPTRFWFAVLETLRLTAIRFNQLINLHIGDLDFEECTITLRSESSKNHREYQIAFVQPLRCLLAPLVEEMRCHGADKNDILFDVHRLYHKRLSRSETPLSQTIRSFFRRLSKECGFHVSPHRFRHTLATTLMKHPERNMQLTKQMLGHRSLSSTMEYIALDAYSTVRILENELGEFLTMGLGGELTRLASKRQRM</sequence>
<dbReference type="GO" id="GO:0003677">
    <property type="term" value="F:DNA binding"/>
    <property type="evidence" value="ECO:0007669"/>
    <property type="project" value="UniProtKB-UniRule"/>
</dbReference>
<dbReference type="InterPro" id="IPR011010">
    <property type="entry name" value="DNA_brk_join_enz"/>
</dbReference>
<evidence type="ECO:0000313" key="8">
    <source>
        <dbReference type="EMBL" id="ECT2674745.1"/>
    </source>
</evidence>
<keyword evidence="2" id="KW-0229">DNA integration</keyword>
<dbReference type="EMBL" id="AAKMFO010000049">
    <property type="protein sequence ID" value="ECT2674745.1"/>
    <property type="molecule type" value="Genomic_DNA"/>
</dbReference>
<evidence type="ECO:0000256" key="1">
    <source>
        <dbReference type="ARBA" id="ARBA00008857"/>
    </source>
</evidence>
<evidence type="ECO:0000259" key="7">
    <source>
        <dbReference type="PROSITE" id="PS51900"/>
    </source>
</evidence>
<name>A0A600CDK2_SALEN</name>
<organism evidence="8">
    <name type="scientific">Salmonella enteritidis</name>
    <dbReference type="NCBI Taxonomy" id="149539"/>
    <lineage>
        <taxon>Bacteria</taxon>
        <taxon>Pseudomonadati</taxon>
        <taxon>Pseudomonadota</taxon>
        <taxon>Gammaproteobacteria</taxon>
        <taxon>Enterobacterales</taxon>
        <taxon>Enterobacteriaceae</taxon>
        <taxon>Salmonella</taxon>
    </lineage>
</organism>
<dbReference type="GO" id="GO:0015074">
    <property type="term" value="P:DNA integration"/>
    <property type="evidence" value="ECO:0007669"/>
    <property type="project" value="UniProtKB-KW"/>
</dbReference>
<dbReference type="GO" id="GO:0006310">
    <property type="term" value="P:DNA recombination"/>
    <property type="evidence" value="ECO:0007669"/>
    <property type="project" value="UniProtKB-KW"/>
</dbReference>
<dbReference type="PANTHER" id="PTHR30349:SF41">
    <property type="entry name" value="INTEGRASE_RECOMBINASE PROTEIN MJ0367-RELATED"/>
    <property type="match status" value="1"/>
</dbReference>
<feature type="domain" description="Tyr recombinase" evidence="6">
    <location>
        <begin position="122"/>
        <end position="331"/>
    </location>
</feature>
<dbReference type="PANTHER" id="PTHR30349">
    <property type="entry name" value="PHAGE INTEGRASE-RELATED"/>
    <property type="match status" value="1"/>
</dbReference>
<comment type="caution">
    <text evidence="8">The sequence shown here is derived from an EMBL/GenBank/DDBJ whole genome shotgun (WGS) entry which is preliminary data.</text>
</comment>
<dbReference type="Pfam" id="PF00589">
    <property type="entry name" value="Phage_integrase"/>
    <property type="match status" value="1"/>
</dbReference>
<dbReference type="InterPro" id="IPR002104">
    <property type="entry name" value="Integrase_catalytic"/>
</dbReference>
<dbReference type="PROSITE" id="PS51898">
    <property type="entry name" value="TYR_RECOMBINASE"/>
    <property type="match status" value="1"/>
</dbReference>
<reference evidence="8" key="1">
    <citation type="submission" date="2018-08" db="EMBL/GenBank/DDBJ databases">
        <authorList>
            <consortium name="GenomeTrakr network: Whole genome sequencing for foodborne pathogen traceback"/>
        </authorList>
    </citation>
    <scope>NUCLEOTIDE SEQUENCE</scope>
    <source>
        <strain evidence="8">FSIS11812566</strain>
    </source>
</reference>